<evidence type="ECO:0000256" key="1">
    <source>
        <dbReference type="SAM" id="MobiDB-lite"/>
    </source>
</evidence>
<feature type="compositionally biased region" description="Pro residues" evidence="1">
    <location>
        <begin position="264"/>
        <end position="278"/>
    </location>
</feature>
<evidence type="ECO:0000313" key="2">
    <source>
        <dbReference type="EMBL" id="RPE28994.1"/>
    </source>
</evidence>
<organism evidence="2 3">
    <name type="scientific">Kitasatospora cineracea</name>
    <dbReference type="NCBI Taxonomy" id="88074"/>
    <lineage>
        <taxon>Bacteria</taxon>
        <taxon>Bacillati</taxon>
        <taxon>Actinomycetota</taxon>
        <taxon>Actinomycetes</taxon>
        <taxon>Kitasatosporales</taxon>
        <taxon>Streptomycetaceae</taxon>
        <taxon>Kitasatospora</taxon>
    </lineage>
</organism>
<feature type="compositionally biased region" description="Basic residues" evidence="1">
    <location>
        <begin position="217"/>
        <end position="229"/>
    </location>
</feature>
<dbReference type="EMBL" id="RKQG01000002">
    <property type="protein sequence ID" value="RPE28994.1"/>
    <property type="molecule type" value="Genomic_DNA"/>
</dbReference>
<comment type="caution">
    <text evidence="2">The sequence shown here is derived from an EMBL/GenBank/DDBJ whole genome shotgun (WGS) entry which is preliminary data.</text>
</comment>
<protein>
    <recommendedName>
        <fullName evidence="4">Tetratricopeptide repeat protein</fullName>
    </recommendedName>
</protein>
<keyword evidence="3" id="KW-1185">Reference proteome</keyword>
<accession>A0A3N4RY36</accession>
<evidence type="ECO:0008006" key="4">
    <source>
        <dbReference type="Google" id="ProtNLM"/>
    </source>
</evidence>
<proteinExistence type="predicted"/>
<reference evidence="2 3" key="1">
    <citation type="submission" date="2018-11" db="EMBL/GenBank/DDBJ databases">
        <title>Sequencing the genomes of 1000 actinobacteria strains.</title>
        <authorList>
            <person name="Klenk H.-P."/>
        </authorList>
    </citation>
    <scope>NUCLEOTIDE SEQUENCE [LARGE SCALE GENOMIC DNA]</scope>
    <source>
        <strain evidence="2 3">DSM 44781</strain>
    </source>
</reference>
<dbReference type="AlphaFoldDB" id="A0A3N4RY36"/>
<dbReference type="Gene3D" id="1.25.40.10">
    <property type="entry name" value="Tetratricopeptide repeat domain"/>
    <property type="match status" value="1"/>
</dbReference>
<gene>
    <name evidence="2" type="ORF">EDD38_6140</name>
</gene>
<dbReference type="RefSeq" id="WP_123820650.1">
    <property type="nucleotide sequence ID" value="NZ_RKQG01000002.1"/>
</dbReference>
<evidence type="ECO:0000313" key="3">
    <source>
        <dbReference type="Proteomes" id="UP000266906"/>
    </source>
</evidence>
<name>A0A3N4RY36_9ACTN</name>
<feature type="compositionally biased region" description="Gly residues" evidence="1">
    <location>
        <begin position="291"/>
        <end position="301"/>
    </location>
</feature>
<dbReference type="InterPro" id="IPR011990">
    <property type="entry name" value="TPR-like_helical_dom_sf"/>
</dbReference>
<dbReference type="Proteomes" id="UP000266906">
    <property type="component" value="Unassembled WGS sequence"/>
</dbReference>
<sequence length="301" mass="31629">MSHVLSDQDRTAEAERELRAALAAGGLEADAEALLRTALASLLGSEGRYPEAVEEIGRALVADASFAPAAQVRRVNAALLADLGRHREAAEQYVALVVAGRRERSSFALLAESNRLVQLTCLGEHEAVEHGAARLEDESTRAPEPDATWARVSANNSLALSLALRGRHADAGELLHRAQAANLADDAFALILHVNPVRALLGQGRTRRLDGTLRTGPPRHRRRPRRPHGTGRTGAVRPAGRTGAVRPAGRNGAVPAGRPAPFDASPPPPGGPPPPPANPLRRPSRRPCGAPSGGGPARGSR</sequence>
<feature type="region of interest" description="Disordered" evidence="1">
    <location>
        <begin position="205"/>
        <end position="301"/>
    </location>
</feature>